<comment type="caution">
    <text evidence="1">The sequence shown here is derived from an EMBL/GenBank/DDBJ whole genome shotgun (WGS) entry which is preliminary data.</text>
</comment>
<dbReference type="RefSeq" id="WP_059888851.1">
    <property type="nucleotide sequence ID" value="NZ_CAAAFK010000005.1"/>
</dbReference>
<name>A0AAP4QIZ9_BURVI</name>
<evidence type="ECO:0000313" key="2">
    <source>
        <dbReference type="Proteomes" id="UP001171620"/>
    </source>
</evidence>
<dbReference type="EMBL" id="JAUJRV010000001">
    <property type="protein sequence ID" value="MDN7793618.1"/>
    <property type="molecule type" value="Genomic_DNA"/>
</dbReference>
<dbReference type="Proteomes" id="UP001171620">
    <property type="component" value="Unassembled WGS sequence"/>
</dbReference>
<evidence type="ECO:0000313" key="1">
    <source>
        <dbReference type="EMBL" id="MDN7793618.1"/>
    </source>
</evidence>
<organism evidence="1 2">
    <name type="scientific">Burkholderia vietnamiensis</name>
    <dbReference type="NCBI Taxonomy" id="60552"/>
    <lineage>
        <taxon>Bacteria</taxon>
        <taxon>Pseudomonadati</taxon>
        <taxon>Pseudomonadota</taxon>
        <taxon>Betaproteobacteria</taxon>
        <taxon>Burkholderiales</taxon>
        <taxon>Burkholderiaceae</taxon>
        <taxon>Burkholderia</taxon>
        <taxon>Burkholderia cepacia complex</taxon>
    </lineage>
</organism>
<accession>A0AAP4QIZ9</accession>
<protein>
    <submittedName>
        <fullName evidence="1">Uncharacterized protein</fullName>
    </submittedName>
</protein>
<dbReference type="AlphaFoldDB" id="A0AAP4QIZ9"/>
<sequence length="73" mass="7364">MIVGGSGRAVILAIADAIGNSAVERRIALASAFRKECAGGVDGAPLRATAAATGGFATRPTPYALARLTCVRY</sequence>
<gene>
    <name evidence="1" type="ORF">QZM33_01450</name>
</gene>
<reference evidence="1" key="1">
    <citation type="submission" date="2023-07" db="EMBL/GenBank/DDBJ databases">
        <title>A collection of bacterial strains from the Burkholderia cepacia Research Laboratory and Repository.</title>
        <authorList>
            <person name="Lipuma J."/>
            <person name="Spilker T."/>
            <person name="Caverly L."/>
        </authorList>
    </citation>
    <scope>NUCLEOTIDE SEQUENCE</scope>
    <source>
        <strain evidence="1">AU44268</strain>
    </source>
</reference>
<proteinExistence type="predicted"/>